<keyword evidence="2" id="KW-1185">Reference proteome</keyword>
<gene>
    <name evidence="1" type="ORF">G3A56_14395</name>
</gene>
<accession>A0A7L5BJI5</accession>
<dbReference type="Proteomes" id="UP000464865">
    <property type="component" value="Chromosome M15-11"/>
</dbReference>
<dbReference type="KEGG" id="roy:G3A56_14395"/>
<evidence type="ECO:0000313" key="2">
    <source>
        <dbReference type="Proteomes" id="UP000464865"/>
    </source>
</evidence>
<organism evidence="1 2">
    <name type="scientific">Rhizobium oryzihabitans</name>
    <dbReference type="NCBI Taxonomy" id="2267833"/>
    <lineage>
        <taxon>Bacteria</taxon>
        <taxon>Pseudomonadati</taxon>
        <taxon>Pseudomonadota</taxon>
        <taxon>Alphaproteobacteria</taxon>
        <taxon>Hyphomicrobiales</taxon>
        <taxon>Rhizobiaceae</taxon>
        <taxon>Rhizobium/Agrobacterium group</taxon>
        <taxon>Rhizobium</taxon>
    </lineage>
</organism>
<reference evidence="1 2" key="1">
    <citation type="submission" date="2020-02" db="EMBL/GenBank/DDBJ databases">
        <title>Plant-Promoting Endophytic Bacterium Rhizobium oryzihabitans sp. nov., Isolated from the Root of Rice.</title>
        <authorList>
            <person name="zhao J."/>
            <person name="Zhang G."/>
        </authorList>
    </citation>
    <scope>NUCLEOTIDE SEQUENCE [LARGE SCALE GENOMIC DNA]</scope>
    <source>
        <strain evidence="1 2">M15</strain>
    </source>
</reference>
<evidence type="ECO:0000313" key="1">
    <source>
        <dbReference type="EMBL" id="QIB39041.1"/>
    </source>
</evidence>
<proteinExistence type="predicted"/>
<protein>
    <submittedName>
        <fullName evidence="1">Uncharacterized protein</fullName>
    </submittedName>
</protein>
<name>A0A7L5BJI5_9HYPH</name>
<dbReference type="EMBL" id="CP048632">
    <property type="protein sequence ID" value="QIB39041.1"/>
    <property type="molecule type" value="Genomic_DNA"/>
</dbReference>
<dbReference type="AlphaFoldDB" id="A0A7L5BJI5"/>
<sequence>MLSPFCITSHMFKQVMPKGGGLAIVISGAISGDARKGHKVAAPIHFFEAKHPDFAPDFAFV</sequence>